<dbReference type="Gene3D" id="3.30.342.10">
    <property type="entry name" value="DNA Polymerase, chain B, domain 1"/>
    <property type="match status" value="1"/>
</dbReference>
<evidence type="ECO:0000256" key="4">
    <source>
        <dbReference type="ARBA" id="ARBA00022695"/>
    </source>
</evidence>
<accession>A0A7J4IZU7</accession>
<evidence type="ECO:0000256" key="1">
    <source>
        <dbReference type="ARBA" id="ARBA00005755"/>
    </source>
</evidence>
<dbReference type="Gene3D" id="1.10.287.690">
    <property type="entry name" value="Helix hairpin bin"/>
    <property type="match status" value="1"/>
</dbReference>
<dbReference type="InterPro" id="IPR036397">
    <property type="entry name" value="RNaseH_sf"/>
</dbReference>
<dbReference type="Gene3D" id="3.30.420.10">
    <property type="entry name" value="Ribonuclease H-like superfamily/Ribonuclease H"/>
    <property type="match status" value="1"/>
</dbReference>
<keyword evidence="5" id="KW-0239">DNA-directed DNA polymerase</keyword>
<dbReference type="PRINTS" id="PR00106">
    <property type="entry name" value="DNAPOLB"/>
</dbReference>
<keyword evidence="3" id="KW-0808">Transferase</keyword>
<sequence length="799" mass="90944">MATNKLNGILLDCGYRIGENGNSVIQLYVSDERSIRLIEDNSFSPYFYVVSKDPQKTLHALEGHVFGEGARALRAELSPKENAPNAIKVYFKNPQELVRAREAIEGVEGVYERREYDIPFTERYLIDKCMHPMAGVEIEEKDGNVVKINPREIKRDLRLVALDLETYSPGRFSDARLDPILMCVLSAQGGSKVYTYKKTMAKEAIVLSDEKEMLERVFSDLRSMSPDVLVTYNGDSFDMPYIKERCERLKVKCDFGFGPVKVVHRGMYNSAEISGTQHLDAYALIKFMARIGAVSLVKFDIENVSEKLFGKYKEKLLHTDINGLWDKGDIDRIVKYNREDGEVTLQLAKEFLPLQIQLASMLRQTLFETSRASSSQMVEQLLIIRSFDRDNLIPNRPGEAEVTQRSLQTYEGGFVRSPLPGLHENIAVLDFRSLHPTIMISHNISPETMRCSHDECKSGENVSPDGDWFCMKRKGFLSGILEEILKDRIELKRKVKLMEKGTQEYKMLNARQHALKILLNSHYGYLGYPRSRWYSRESARAVTAWSRHYIQQAMEKAEKDGYTVLYGDTDSMLLLIPNGKNEEDVRIFMEKVNDELPDAMELEFDGMYRRGIFVTKREGGAAKKKYALIDFRGNLKIVGFEYVRRDWAIVAKETQRQVIEAVLKEGDPAKAVALTKGMIKRLKEGKVPKAELVIMTMLKRRIDKYESIGPHVAAAKKAIARGKDIDVGSVLGFVVTKKNGKSISEKAELEEYVAEGNYDADYYIEHQILPAVLNIMQELGYDKQDLISGGKQSSLSSFM</sequence>
<proteinExistence type="inferred from homology"/>
<comment type="similarity">
    <text evidence="1">Belongs to the DNA polymerase type-B family.</text>
</comment>
<dbReference type="InterPro" id="IPR023211">
    <property type="entry name" value="DNA_pol_palm_dom_sf"/>
</dbReference>
<dbReference type="PANTHER" id="PTHR10322:SF23">
    <property type="entry name" value="DNA POLYMERASE DELTA CATALYTIC SUBUNIT"/>
    <property type="match status" value="1"/>
</dbReference>
<dbReference type="EC" id="2.7.7.7" evidence="2"/>
<evidence type="ECO:0000313" key="10">
    <source>
        <dbReference type="EMBL" id="HIH10424.1"/>
    </source>
</evidence>
<dbReference type="GO" id="GO:0006261">
    <property type="term" value="P:DNA-templated DNA replication"/>
    <property type="evidence" value="ECO:0007669"/>
    <property type="project" value="TreeGrafter"/>
</dbReference>
<dbReference type="GO" id="GO:0003677">
    <property type="term" value="F:DNA binding"/>
    <property type="evidence" value="ECO:0007669"/>
    <property type="project" value="UniProtKB-KW"/>
</dbReference>
<dbReference type="InterPro" id="IPR012337">
    <property type="entry name" value="RNaseH-like_sf"/>
</dbReference>
<dbReference type="Proteomes" id="UP000565078">
    <property type="component" value="Unassembled WGS sequence"/>
</dbReference>
<dbReference type="Gene3D" id="3.90.1600.10">
    <property type="entry name" value="Palm domain of DNA polymerase"/>
    <property type="match status" value="1"/>
</dbReference>
<comment type="catalytic activity">
    <reaction evidence="7">
        <text>DNA(n) + a 2'-deoxyribonucleoside 5'-triphosphate = DNA(n+1) + diphosphate</text>
        <dbReference type="Rhea" id="RHEA:22508"/>
        <dbReference type="Rhea" id="RHEA-COMP:17339"/>
        <dbReference type="Rhea" id="RHEA-COMP:17340"/>
        <dbReference type="ChEBI" id="CHEBI:33019"/>
        <dbReference type="ChEBI" id="CHEBI:61560"/>
        <dbReference type="ChEBI" id="CHEBI:173112"/>
        <dbReference type="EC" id="2.7.7.7"/>
    </reaction>
</comment>
<dbReference type="InterPro" id="IPR006134">
    <property type="entry name" value="DNA-dir_DNA_pol_B_multi_dom"/>
</dbReference>
<dbReference type="GO" id="GO:0003887">
    <property type="term" value="F:DNA-directed DNA polymerase activity"/>
    <property type="evidence" value="ECO:0007669"/>
    <property type="project" value="UniProtKB-KW"/>
</dbReference>
<dbReference type="InterPro" id="IPR042087">
    <property type="entry name" value="DNA_pol_B_thumb"/>
</dbReference>
<evidence type="ECO:0000259" key="8">
    <source>
        <dbReference type="Pfam" id="PF00136"/>
    </source>
</evidence>
<organism evidence="10 11">
    <name type="scientific">Candidatus Iainarchaeum sp</name>
    <dbReference type="NCBI Taxonomy" id="3101447"/>
    <lineage>
        <taxon>Archaea</taxon>
        <taxon>Candidatus Iainarchaeota</taxon>
        <taxon>Candidatus Iainarchaeia</taxon>
        <taxon>Candidatus Iainarchaeales</taxon>
        <taxon>Candidatus Iainarchaeaceae</taxon>
        <taxon>Candidatus Iainarchaeum</taxon>
    </lineage>
</organism>
<evidence type="ECO:0000256" key="3">
    <source>
        <dbReference type="ARBA" id="ARBA00022679"/>
    </source>
</evidence>
<dbReference type="Pfam" id="PF00136">
    <property type="entry name" value="DNA_pol_B"/>
    <property type="match status" value="1"/>
</dbReference>
<dbReference type="Pfam" id="PF03104">
    <property type="entry name" value="DNA_pol_B_exo1"/>
    <property type="match status" value="1"/>
</dbReference>
<dbReference type="InterPro" id="IPR050240">
    <property type="entry name" value="DNA_pol_type-B"/>
</dbReference>
<evidence type="ECO:0000256" key="5">
    <source>
        <dbReference type="ARBA" id="ARBA00022932"/>
    </source>
</evidence>
<dbReference type="Gene3D" id="1.10.132.60">
    <property type="entry name" value="DNA polymerase family B, C-terminal domain"/>
    <property type="match status" value="1"/>
</dbReference>
<comment type="caution">
    <text evidence="10">The sequence shown here is derived from an EMBL/GenBank/DDBJ whole genome shotgun (WGS) entry which is preliminary data.</text>
</comment>
<feature type="domain" description="DNA-directed DNA polymerase family B multifunctional" evidence="8">
    <location>
        <begin position="373"/>
        <end position="778"/>
    </location>
</feature>
<evidence type="ECO:0000313" key="11">
    <source>
        <dbReference type="Proteomes" id="UP000565078"/>
    </source>
</evidence>
<dbReference type="EMBL" id="DUGC01000115">
    <property type="protein sequence ID" value="HIH10424.1"/>
    <property type="molecule type" value="Genomic_DNA"/>
</dbReference>
<dbReference type="SUPFAM" id="SSF53098">
    <property type="entry name" value="Ribonuclease H-like"/>
    <property type="match status" value="1"/>
</dbReference>
<name>A0A7J4IZU7_9ARCH</name>
<evidence type="ECO:0000256" key="2">
    <source>
        <dbReference type="ARBA" id="ARBA00012417"/>
    </source>
</evidence>
<evidence type="ECO:0000256" key="6">
    <source>
        <dbReference type="ARBA" id="ARBA00023125"/>
    </source>
</evidence>
<dbReference type="PANTHER" id="PTHR10322">
    <property type="entry name" value="DNA POLYMERASE CATALYTIC SUBUNIT"/>
    <property type="match status" value="1"/>
</dbReference>
<reference evidence="11" key="1">
    <citation type="journal article" date="2020" name="bioRxiv">
        <title>A rank-normalized archaeal taxonomy based on genome phylogeny resolves widespread incomplete and uneven classifications.</title>
        <authorList>
            <person name="Rinke C."/>
            <person name="Chuvochina M."/>
            <person name="Mussig A.J."/>
            <person name="Chaumeil P.-A."/>
            <person name="Waite D.W."/>
            <person name="Whitman W.B."/>
            <person name="Parks D.H."/>
            <person name="Hugenholtz P."/>
        </authorList>
    </citation>
    <scope>NUCLEOTIDE SEQUENCE [LARGE SCALE GENOMIC DNA]</scope>
</reference>
<dbReference type="NCBIfam" id="TIGR00592">
    <property type="entry name" value="pol2"/>
    <property type="match status" value="1"/>
</dbReference>
<dbReference type="SUPFAM" id="SSF56672">
    <property type="entry name" value="DNA/RNA polymerases"/>
    <property type="match status" value="1"/>
</dbReference>
<dbReference type="SMART" id="SM00486">
    <property type="entry name" value="POLBc"/>
    <property type="match status" value="1"/>
</dbReference>
<dbReference type="GO" id="GO:0000166">
    <property type="term" value="F:nucleotide binding"/>
    <property type="evidence" value="ECO:0007669"/>
    <property type="project" value="InterPro"/>
</dbReference>
<protein>
    <recommendedName>
        <fullName evidence="2">DNA-directed DNA polymerase</fullName>
        <ecNumber evidence="2">2.7.7.7</ecNumber>
    </recommendedName>
</protein>
<dbReference type="InterPro" id="IPR006133">
    <property type="entry name" value="DNA-dir_DNA_pol_B_exonuc"/>
</dbReference>
<keyword evidence="4" id="KW-0548">Nucleotidyltransferase</keyword>
<feature type="domain" description="DNA-directed DNA polymerase family B exonuclease" evidence="9">
    <location>
        <begin position="113"/>
        <end position="286"/>
    </location>
</feature>
<dbReference type="InterPro" id="IPR043502">
    <property type="entry name" value="DNA/RNA_pol_sf"/>
</dbReference>
<gene>
    <name evidence="10" type="ORF">HA254_07210</name>
</gene>
<evidence type="ECO:0000256" key="7">
    <source>
        <dbReference type="ARBA" id="ARBA00049244"/>
    </source>
</evidence>
<dbReference type="InterPro" id="IPR006172">
    <property type="entry name" value="DNA-dir_DNA_pol_B"/>
</dbReference>
<dbReference type="AlphaFoldDB" id="A0A7J4IZU7"/>
<evidence type="ECO:0000259" key="9">
    <source>
        <dbReference type="Pfam" id="PF03104"/>
    </source>
</evidence>
<keyword evidence="6" id="KW-0238">DNA-binding</keyword>